<organism evidence="7 8">
    <name type="scientific">Botrimarina hoheduenensis</name>
    <dbReference type="NCBI Taxonomy" id="2528000"/>
    <lineage>
        <taxon>Bacteria</taxon>
        <taxon>Pseudomonadati</taxon>
        <taxon>Planctomycetota</taxon>
        <taxon>Planctomycetia</taxon>
        <taxon>Pirellulales</taxon>
        <taxon>Lacipirellulaceae</taxon>
        <taxon>Botrimarina</taxon>
    </lineage>
</organism>
<dbReference type="HAMAP" id="MF_01871">
    <property type="entry name" value="DabA"/>
    <property type="match status" value="1"/>
</dbReference>
<keyword evidence="8" id="KW-1185">Reference proteome</keyword>
<dbReference type="GO" id="GO:0008270">
    <property type="term" value="F:zinc ion binding"/>
    <property type="evidence" value="ECO:0007669"/>
    <property type="project" value="UniProtKB-UniRule"/>
</dbReference>
<dbReference type="GO" id="GO:0005886">
    <property type="term" value="C:plasma membrane"/>
    <property type="evidence" value="ECO:0007669"/>
    <property type="project" value="UniProtKB-SubCell"/>
</dbReference>
<evidence type="ECO:0000256" key="1">
    <source>
        <dbReference type="ARBA" id="ARBA00022448"/>
    </source>
</evidence>
<evidence type="ECO:0000256" key="4">
    <source>
        <dbReference type="ARBA" id="ARBA00022833"/>
    </source>
</evidence>
<comment type="function">
    <text evidence="6">Part of an energy-coupled inorganic carbon pump.</text>
</comment>
<dbReference type="Proteomes" id="UP000318995">
    <property type="component" value="Unassembled WGS sequence"/>
</dbReference>
<feature type="binding site" evidence="6">
    <location>
        <position position="486"/>
    </location>
    <ligand>
        <name>Zn(2+)</name>
        <dbReference type="ChEBI" id="CHEBI:29105"/>
    </ligand>
</feature>
<name>A0A5C5VQ89_9BACT</name>
<gene>
    <name evidence="6" type="primary">dabA</name>
    <name evidence="7" type="ORF">Pla111_31720</name>
</gene>
<dbReference type="AlphaFoldDB" id="A0A5C5VQ89"/>
<dbReference type="EMBL" id="SJPH01000010">
    <property type="protein sequence ID" value="TWT40754.1"/>
    <property type="molecule type" value="Genomic_DNA"/>
</dbReference>
<keyword evidence="4 6" id="KW-0862">Zinc</keyword>
<proteinExistence type="inferred from homology"/>
<dbReference type="Pfam" id="PF10070">
    <property type="entry name" value="DabA"/>
    <property type="match status" value="1"/>
</dbReference>
<comment type="caution">
    <text evidence="7">The sequence shown here is derived from an EMBL/GenBank/DDBJ whole genome shotgun (WGS) entry which is preliminary data.</text>
</comment>
<dbReference type="PANTHER" id="PTHR38344:SF1">
    <property type="entry name" value="INORGANIC CARBON TRANSPORTER SUBUNIT DABA-RELATED"/>
    <property type="match status" value="1"/>
</dbReference>
<keyword evidence="3 6" id="KW-0479">Metal-binding</keyword>
<protein>
    <recommendedName>
        <fullName evidence="6">Probable inorganic carbon transporter subunit DabA</fullName>
    </recommendedName>
</protein>
<feature type="binding site" evidence="6">
    <location>
        <position position="683"/>
    </location>
    <ligand>
        <name>Zn(2+)</name>
        <dbReference type="ChEBI" id="CHEBI:29105"/>
    </ligand>
</feature>
<dbReference type="RefSeq" id="WP_146575366.1">
    <property type="nucleotide sequence ID" value="NZ_SJPH01000010.1"/>
</dbReference>
<sequence length="1009" mass="111080">MNHVAGETGLLVELIEHGAHLLPSQGPISVFVHHNTLHAFEDQTFSAGVNAAADLYDCHPYLPEAEYRRAVACDRISSADLEHELFDELNDTGDRLIGHLGTLHYLRMSMLAYELFEGSEEEVRWSIDESDTLKRFRSDAPEASRRTAVEASYRWLVRDYNNGARSHCPLANSIEASVERLGGRSAIATWNEEEREAFCLQTLWDACLLGAQLHSAESRVSVDNPWRCSAADEAIGQQINPILIRFCAAFLDQGQAAATLPDRGRGFLQAFVSLHRNGWHADHWLDSLADRILEIDRDELSPEEVISLALDRMGVAAADQPEYLQRELLALRGWAGLLWQMETNAEWTPCPAPRGTLVEYMAVRLLLRELATSSASVSAVSASASGQDEGAASAPVCRAYVLFQIAQVCGWSGIDLLSLTNDEWATLWTELQRFPSRERRRVFHQAYERHYRDRALNALVQNGRKKGHLSTAKPQQPAYQVVCCIDDREESFRRHLEEVDPECETLGLAGFFGVAMYYRGLGEAFYRPLCPVNVKPKHHIVEEPVYSETEASRRRASARKVIGKAAQSATRGSQSILGGLLAGVLGPLATLPLVLRVVFPRRSGRLANTARRLVGSGRTRLAIEAGASAESPEANGYTVDEMAAIVAAVLRMCGLEGRLSPLVVICGHGSSSVNNPHAAAYDCGACGGGRGGPNARAFARMANDPRVRQAVLALGVAIPESTVFIGAYHNTCDDSVDYYDLDEAPARVTEKIRRARLSIDEARARNAHERSRRFESASLTADTVQALHHVEGRAADLSQVRSECGHATNATCLVGRRDWSRGLFMDRRAFLTSYDPATDNEERTVLAGLLGAVIPVCAGINLEYYFSRVDNRGYGCGTKLPHNVAAMLGVMDGAGSDVRTGLPWQMVEIHEPMRILFVIEAPPKVLLKIMANNAAIDRLVRGSWVQIASIDPDNNELLLFQRGQFEPFVDNGEKLPVATSSLAWYRGQRDHLEFAQIDPSRGTSVGGLL</sequence>
<comment type="subunit">
    <text evidence="6">Forms a complex with DabB.</text>
</comment>
<evidence type="ECO:0000256" key="5">
    <source>
        <dbReference type="ARBA" id="ARBA00023136"/>
    </source>
</evidence>
<evidence type="ECO:0000256" key="6">
    <source>
        <dbReference type="HAMAP-Rule" id="MF_01871"/>
    </source>
</evidence>
<dbReference type="InterPro" id="IPR018752">
    <property type="entry name" value="DabA"/>
</dbReference>
<keyword evidence="2 6" id="KW-1003">Cell membrane</keyword>
<feature type="binding site" evidence="6">
    <location>
        <position position="484"/>
    </location>
    <ligand>
        <name>Zn(2+)</name>
        <dbReference type="ChEBI" id="CHEBI:29105"/>
    </ligand>
</feature>
<evidence type="ECO:0000313" key="8">
    <source>
        <dbReference type="Proteomes" id="UP000318995"/>
    </source>
</evidence>
<dbReference type="OrthoDB" id="9805101at2"/>
<comment type="subcellular location">
    <subcellularLocation>
        <location evidence="6">Cell membrane</location>
        <topology evidence="6">Peripheral membrane protein</topology>
    </subcellularLocation>
</comment>
<evidence type="ECO:0000313" key="7">
    <source>
        <dbReference type="EMBL" id="TWT40754.1"/>
    </source>
</evidence>
<comment type="cofactor">
    <cofactor evidence="6">
        <name>Zn(2+)</name>
        <dbReference type="ChEBI" id="CHEBI:29105"/>
    </cofactor>
</comment>
<evidence type="ECO:0000256" key="2">
    <source>
        <dbReference type="ARBA" id="ARBA00022475"/>
    </source>
</evidence>
<evidence type="ECO:0000256" key="3">
    <source>
        <dbReference type="ARBA" id="ARBA00022723"/>
    </source>
</evidence>
<feature type="binding site" evidence="6">
    <location>
        <position position="668"/>
    </location>
    <ligand>
        <name>Zn(2+)</name>
        <dbReference type="ChEBI" id="CHEBI:29105"/>
    </ligand>
</feature>
<dbReference type="PANTHER" id="PTHR38344">
    <property type="entry name" value="UPF0753 PROTEIN AQ_863"/>
    <property type="match status" value="1"/>
</dbReference>
<comment type="similarity">
    <text evidence="6">Belongs to the inorganic carbon transporter (TC 9.A.2) DabA family.</text>
</comment>
<keyword evidence="5 6" id="KW-0472">Membrane</keyword>
<reference evidence="7 8" key="1">
    <citation type="submission" date="2019-02" db="EMBL/GenBank/DDBJ databases">
        <title>Deep-cultivation of Planctomycetes and their phenomic and genomic characterization uncovers novel biology.</title>
        <authorList>
            <person name="Wiegand S."/>
            <person name="Jogler M."/>
            <person name="Boedeker C."/>
            <person name="Pinto D."/>
            <person name="Vollmers J."/>
            <person name="Rivas-Marin E."/>
            <person name="Kohn T."/>
            <person name="Peeters S.H."/>
            <person name="Heuer A."/>
            <person name="Rast P."/>
            <person name="Oberbeckmann S."/>
            <person name="Bunk B."/>
            <person name="Jeske O."/>
            <person name="Meyerdierks A."/>
            <person name="Storesund J.E."/>
            <person name="Kallscheuer N."/>
            <person name="Luecker S."/>
            <person name="Lage O.M."/>
            <person name="Pohl T."/>
            <person name="Merkel B.J."/>
            <person name="Hornburger P."/>
            <person name="Mueller R.-W."/>
            <person name="Bruemmer F."/>
            <person name="Labrenz M."/>
            <person name="Spormann A.M."/>
            <person name="Op Den Camp H."/>
            <person name="Overmann J."/>
            <person name="Amann R."/>
            <person name="Jetten M.S.M."/>
            <person name="Mascher T."/>
            <person name="Medema M.H."/>
            <person name="Devos D.P."/>
            <person name="Kaster A.-K."/>
            <person name="Ovreas L."/>
            <person name="Rohde M."/>
            <person name="Galperin M.Y."/>
            <person name="Jogler C."/>
        </authorList>
    </citation>
    <scope>NUCLEOTIDE SEQUENCE [LARGE SCALE GENOMIC DNA]</scope>
    <source>
        <strain evidence="7 8">Pla111</strain>
    </source>
</reference>
<accession>A0A5C5VQ89</accession>
<keyword evidence="1 6" id="KW-0813">Transport</keyword>